<dbReference type="InterPro" id="IPR000182">
    <property type="entry name" value="GNAT_dom"/>
</dbReference>
<dbReference type="SUPFAM" id="SSF55729">
    <property type="entry name" value="Acyl-CoA N-acyltransferases (Nat)"/>
    <property type="match status" value="2"/>
</dbReference>
<dbReference type="GO" id="GO:0016747">
    <property type="term" value="F:acyltransferase activity, transferring groups other than amino-acyl groups"/>
    <property type="evidence" value="ECO:0007669"/>
    <property type="project" value="InterPro"/>
</dbReference>
<feature type="domain" description="N-acetyltransferase" evidence="2">
    <location>
        <begin position="43"/>
        <end position="212"/>
    </location>
</feature>
<feature type="compositionally biased region" description="Basic and acidic residues" evidence="1">
    <location>
        <begin position="11"/>
        <end position="20"/>
    </location>
</feature>
<organism evidence="3 4">
    <name type="scientific">Labedella endophytica</name>
    <dbReference type="NCBI Taxonomy" id="1523160"/>
    <lineage>
        <taxon>Bacteria</taxon>
        <taxon>Bacillati</taxon>
        <taxon>Actinomycetota</taxon>
        <taxon>Actinomycetes</taxon>
        <taxon>Micrococcales</taxon>
        <taxon>Microbacteriaceae</taxon>
        <taxon>Labedella</taxon>
    </lineage>
</organism>
<reference evidence="3 4" key="1">
    <citation type="submission" date="2018-12" db="EMBL/GenBank/DDBJ databases">
        <authorList>
            <person name="Li F."/>
        </authorList>
    </citation>
    <scope>NUCLEOTIDE SEQUENCE [LARGE SCALE GENOMIC DNA]</scope>
    <source>
        <strain evidence="3 4">EGI 6500705</strain>
    </source>
</reference>
<dbReference type="AlphaFoldDB" id="A0A3S0VRB0"/>
<dbReference type="PROSITE" id="PS51186">
    <property type="entry name" value="GNAT"/>
    <property type="match status" value="1"/>
</dbReference>
<evidence type="ECO:0000259" key="2">
    <source>
        <dbReference type="PROSITE" id="PS51186"/>
    </source>
</evidence>
<sequence>MRGSLGCPSAAEKKGERVDERVHERVVIEEGRIPATLDGPDGASFREMVDVRNAVEAAAFGTDEYASTAEEILPGWLNSTDGPRRLLLARVDGRIVGRGVLDLPAEPGSPTAFVSAEVLPDFRDAGIGTALLTRIEEWATEADRTILKAFVTHGPFRGGRALRPPTGFGRIDSDAPEVSFAQGRGYRLEQVERMSRLDVADTLPVLASVSAEVGARATGYTTLTVSGALPDEWLADMVVLQQRMSTDAPAGGLDVDEEVWDTDRVRRMESDRAAGGQLALTTVARHDASGRLVAFTELLVPTDRGRPVLQDSTLVLSEHRGHRLGMLVKATNLLALRDASPASTTVTTYNAEENRPMLSVNEALGFRPIGAEGGWRKDVSLP</sequence>
<dbReference type="OrthoDB" id="4119890at2"/>
<gene>
    <name evidence="3" type="ORF">ELQ94_15615</name>
</gene>
<keyword evidence="3" id="KW-0808">Transferase</keyword>
<name>A0A3S0VRB0_9MICO</name>
<feature type="region of interest" description="Disordered" evidence="1">
    <location>
        <begin position="1"/>
        <end position="20"/>
    </location>
</feature>
<dbReference type="Pfam" id="PF00583">
    <property type="entry name" value="Acetyltransf_1"/>
    <property type="match status" value="1"/>
</dbReference>
<evidence type="ECO:0000313" key="4">
    <source>
        <dbReference type="Proteomes" id="UP000274909"/>
    </source>
</evidence>
<protein>
    <submittedName>
        <fullName evidence="3">GNAT family N-acetyltransferase</fullName>
    </submittedName>
</protein>
<dbReference type="EMBL" id="RZGZ01000005">
    <property type="protein sequence ID" value="RUQ97589.1"/>
    <property type="molecule type" value="Genomic_DNA"/>
</dbReference>
<dbReference type="CDD" id="cd04301">
    <property type="entry name" value="NAT_SF"/>
    <property type="match status" value="1"/>
</dbReference>
<keyword evidence="4" id="KW-1185">Reference proteome</keyword>
<evidence type="ECO:0000313" key="3">
    <source>
        <dbReference type="EMBL" id="RUQ97589.1"/>
    </source>
</evidence>
<evidence type="ECO:0000256" key="1">
    <source>
        <dbReference type="SAM" id="MobiDB-lite"/>
    </source>
</evidence>
<accession>A0A3S0VRB0</accession>
<dbReference type="Gene3D" id="3.40.630.30">
    <property type="match status" value="1"/>
</dbReference>
<dbReference type="Proteomes" id="UP000274909">
    <property type="component" value="Unassembled WGS sequence"/>
</dbReference>
<comment type="caution">
    <text evidence="3">The sequence shown here is derived from an EMBL/GenBank/DDBJ whole genome shotgun (WGS) entry which is preliminary data.</text>
</comment>
<dbReference type="InterPro" id="IPR016181">
    <property type="entry name" value="Acyl_CoA_acyltransferase"/>
</dbReference>
<proteinExistence type="predicted"/>